<proteinExistence type="inferred from homology"/>
<feature type="transmembrane region" description="Helical" evidence="7">
    <location>
        <begin position="70"/>
        <end position="93"/>
    </location>
</feature>
<organism evidence="9 10">
    <name type="scientific">Aspergillus sclerotiicarbonarius (strain CBS 121057 / IBT 28362)</name>
    <dbReference type="NCBI Taxonomy" id="1448318"/>
    <lineage>
        <taxon>Eukaryota</taxon>
        <taxon>Fungi</taxon>
        <taxon>Dikarya</taxon>
        <taxon>Ascomycota</taxon>
        <taxon>Pezizomycotina</taxon>
        <taxon>Eurotiomycetes</taxon>
        <taxon>Eurotiomycetidae</taxon>
        <taxon>Eurotiales</taxon>
        <taxon>Aspergillaceae</taxon>
        <taxon>Aspergillus</taxon>
        <taxon>Aspergillus subgen. Circumdati</taxon>
    </lineage>
</organism>
<keyword evidence="3 7" id="KW-1133">Transmembrane helix</keyword>
<feature type="compositionally biased region" description="Low complexity" evidence="6">
    <location>
        <begin position="298"/>
        <end position="318"/>
    </location>
</feature>
<feature type="compositionally biased region" description="Basic residues" evidence="6">
    <location>
        <begin position="404"/>
        <end position="414"/>
    </location>
</feature>
<evidence type="ECO:0000256" key="2">
    <source>
        <dbReference type="ARBA" id="ARBA00022692"/>
    </source>
</evidence>
<feature type="transmembrane region" description="Helical" evidence="7">
    <location>
        <begin position="193"/>
        <end position="215"/>
    </location>
</feature>
<feature type="domain" description="Rhodopsin" evidence="8">
    <location>
        <begin position="54"/>
        <end position="286"/>
    </location>
</feature>
<evidence type="ECO:0000313" key="10">
    <source>
        <dbReference type="Proteomes" id="UP000248423"/>
    </source>
</evidence>
<feature type="transmembrane region" description="Helical" evidence="7">
    <location>
        <begin position="149"/>
        <end position="173"/>
    </location>
</feature>
<evidence type="ECO:0000256" key="5">
    <source>
        <dbReference type="ARBA" id="ARBA00038359"/>
    </source>
</evidence>
<evidence type="ECO:0000259" key="8">
    <source>
        <dbReference type="Pfam" id="PF20684"/>
    </source>
</evidence>
<dbReference type="InterPro" id="IPR049326">
    <property type="entry name" value="Rhodopsin_dom_fungi"/>
</dbReference>
<keyword evidence="2 7" id="KW-0812">Transmembrane</keyword>
<dbReference type="OrthoDB" id="10017208at2759"/>
<sequence>MRATVQPASFRLVLSYAAMGWVHNLTVLDPNSHVPRVIAICLTFSITACLAAAMRLYIRIHTKRSAWVDDFAALWSAVLAMAYGGVAVAQTRWGLGLNSAYFPDENVVMFSKIQYAGGPIYTLALLGFKVSLLSSYLRIGGFVSAYRATIIVAIVAVVCNQLVFTFLLCFACTPVSRQWDMSLPGTCINTVASYYALAGTSLGFDIIIIALPLPVLCTLQLRMRQKIALVGVFALGFFITIIQIIRIFTIKNLKTYTDSQPIVLWSDVEISLGVIITCIPTYGPFFHAFASTMSSSYNQHHNNNNNNSPDSTTSPNSYQLRKAQTQTVMGTMTASEWEKERKRKRMQSRDLADASLDEVARGFGVSSVGLESGLLFGVGEGIEESVSVSALSRSASRSPTRTRTPSRSRSRSRSRSPGFGIGMGGVWDGGVWGGGSAQTTVISSLPRARTAESRTGSEVGLFAAGAAGEQETRDPGMLEAGGGFPFGSMGMGMGMGSIMGGRGITRSVSGTGSGRGLQIQKVMEVRVERE</sequence>
<evidence type="ECO:0000256" key="6">
    <source>
        <dbReference type="SAM" id="MobiDB-lite"/>
    </source>
</evidence>
<feature type="transmembrane region" description="Helical" evidence="7">
    <location>
        <begin position="227"/>
        <end position="250"/>
    </location>
</feature>
<dbReference type="VEuPathDB" id="FungiDB:BO78DRAFT_426265"/>
<feature type="compositionally biased region" description="Low complexity" evidence="6">
    <location>
        <begin position="388"/>
        <end position="403"/>
    </location>
</feature>
<feature type="transmembrane region" description="Helical" evidence="7">
    <location>
        <begin position="270"/>
        <end position="290"/>
    </location>
</feature>
<protein>
    <recommendedName>
        <fullName evidence="8">Rhodopsin domain-containing protein</fullName>
    </recommendedName>
</protein>
<comment type="subcellular location">
    <subcellularLocation>
        <location evidence="1">Membrane</location>
        <topology evidence="1">Multi-pass membrane protein</topology>
    </subcellularLocation>
</comment>
<feature type="region of interest" description="Disordered" evidence="6">
    <location>
        <begin position="388"/>
        <end position="420"/>
    </location>
</feature>
<comment type="similarity">
    <text evidence="5">Belongs to the SAT4 family.</text>
</comment>
<keyword evidence="4 7" id="KW-0472">Membrane</keyword>
<dbReference type="PANTHER" id="PTHR33048:SF64">
    <property type="entry name" value="INTEGRAL MEMBRANE PROTEIN"/>
    <property type="match status" value="1"/>
</dbReference>
<name>A0A319F4X7_ASPSB</name>
<dbReference type="Proteomes" id="UP000248423">
    <property type="component" value="Unassembled WGS sequence"/>
</dbReference>
<dbReference type="Pfam" id="PF20684">
    <property type="entry name" value="Fung_rhodopsin"/>
    <property type="match status" value="1"/>
</dbReference>
<evidence type="ECO:0000256" key="7">
    <source>
        <dbReference type="SAM" id="Phobius"/>
    </source>
</evidence>
<feature type="region of interest" description="Disordered" evidence="6">
    <location>
        <begin position="298"/>
        <end position="351"/>
    </location>
</feature>
<keyword evidence="10" id="KW-1185">Reference proteome</keyword>
<reference evidence="9 10" key="1">
    <citation type="submission" date="2018-02" db="EMBL/GenBank/DDBJ databases">
        <title>The genomes of Aspergillus section Nigri reveals drivers in fungal speciation.</title>
        <authorList>
            <consortium name="DOE Joint Genome Institute"/>
            <person name="Vesth T.C."/>
            <person name="Nybo J."/>
            <person name="Theobald S."/>
            <person name="Brandl J."/>
            <person name="Frisvad J.C."/>
            <person name="Nielsen K.F."/>
            <person name="Lyhne E.K."/>
            <person name="Kogle M.E."/>
            <person name="Kuo A."/>
            <person name="Riley R."/>
            <person name="Clum A."/>
            <person name="Nolan M."/>
            <person name="Lipzen A."/>
            <person name="Salamov A."/>
            <person name="Henrissat B."/>
            <person name="Wiebenga A."/>
            <person name="De vries R.P."/>
            <person name="Grigoriev I.V."/>
            <person name="Mortensen U.H."/>
            <person name="Andersen M.R."/>
            <person name="Baker S.E."/>
        </authorList>
    </citation>
    <scope>NUCLEOTIDE SEQUENCE [LARGE SCALE GENOMIC DNA]</scope>
    <source>
        <strain evidence="9 10">CBS 121057</strain>
    </source>
</reference>
<accession>A0A319F4X7</accession>
<feature type="transmembrane region" description="Helical" evidence="7">
    <location>
        <begin position="113"/>
        <end position="137"/>
    </location>
</feature>
<dbReference type="EMBL" id="KZ826320">
    <property type="protein sequence ID" value="PYI10719.1"/>
    <property type="molecule type" value="Genomic_DNA"/>
</dbReference>
<dbReference type="AlphaFoldDB" id="A0A319F4X7"/>
<evidence type="ECO:0000256" key="3">
    <source>
        <dbReference type="ARBA" id="ARBA00022989"/>
    </source>
</evidence>
<gene>
    <name evidence="9" type="ORF">BO78DRAFT_426265</name>
</gene>
<feature type="transmembrane region" description="Helical" evidence="7">
    <location>
        <begin position="37"/>
        <end position="58"/>
    </location>
</feature>
<dbReference type="GO" id="GO:0016020">
    <property type="term" value="C:membrane"/>
    <property type="evidence" value="ECO:0007669"/>
    <property type="project" value="UniProtKB-SubCell"/>
</dbReference>
<dbReference type="InterPro" id="IPR052337">
    <property type="entry name" value="SAT4-like"/>
</dbReference>
<feature type="compositionally biased region" description="Polar residues" evidence="6">
    <location>
        <begin position="322"/>
        <end position="334"/>
    </location>
</feature>
<evidence type="ECO:0000256" key="1">
    <source>
        <dbReference type="ARBA" id="ARBA00004141"/>
    </source>
</evidence>
<dbReference type="PANTHER" id="PTHR33048">
    <property type="entry name" value="PTH11-LIKE INTEGRAL MEMBRANE PROTEIN (AFU_ORTHOLOGUE AFUA_5G11245)"/>
    <property type="match status" value="1"/>
</dbReference>
<evidence type="ECO:0000256" key="4">
    <source>
        <dbReference type="ARBA" id="ARBA00023136"/>
    </source>
</evidence>
<evidence type="ECO:0000313" key="9">
    <source>
        <dbReference type="EMBL" id="PYI10719.1"/>
    </source>
</evidence>